<evidence type="ECO:0000256" key="2">
    <source>
        <dbReference type="ARBA" id="ARBA00022658"/>
    </source>
</evidence>
<dbReference type="InterPro" id="IPR000219">
    <property type="entry name" value="DH_dom"/>
</dbReference>
<dbReference type="CDD" id="cd04435">
    <property type="entry name" value="DEP_fRom2"/>
    <property type="match status" value="1"/>
</dbReference>
<dbReference type="Gene3D" id="1.10.10.10">
    <property type="entry name" value="Winged helix-like DNA-binding domain superfamily/Winged helix DNA-binding domain"/>
    <property type="match status" value="1"/>
</dbReference>
<dbReference type="SMART" id="SM00325">
    <property type="entry name" value="RhoGEF"/>
    <property type="match status" value="1"/>
</dbReference>
<dbReference type="InterPro" id="IPR001180">
    <property type="entry name" value="CNH_dom"/>
</dbReference>
<organism evidence="7 8">
    <name type="scientific">Saccharomyces mikatae IFO 1815</name>
    <dbReference type="NCBI Taxonomy" id="226126"/>
    <lineage>
        <taxon>Eukaryota</taxon>
        <taxon>Fungi</taxon>
        <taxon>Dikarya</taxon>
        <taxon>Ascomycota</taxon>
        <taxon>Saccharomycotina</taxon>
        <taxon>Saccharomycetes</taxon>
        <taxon>Saccharomycetales</taxon>
        <taxon>Saccharomycetaceae</taxon>
        <taxon>Saccharomyces</taxon>
    </lineage>
</organism>
<keyword evidence="8" id="KW-1185">Reference proteome</keyword>
<dbReference type="InterPro" id="IPR036388">
    <property type="entry name" value="WH-like_DNA-bd_sf"/>
</dbReference>
<dbReference type="PROSITE" id="PS50219">
    <property type="entry name" value="CNH"/>
    <property type="match status" value="1"/>
</dbReference>
<protein>
    <submittedName>
        <fullName evidence="7">Uncharacterized protein</fullName>
    </submittedName>
</protein>
<evidence type="ECO:0000259" key="6">
    <source>
        <dbReference type="PROSITE" id="PS50219"/>
    </source>
</evidence>
<dbReference type="Proteomes" id="UP001161438">
    <property type="component" value="Chromosome 6"/>
</dbReference>
<dbReference type="GO" id="GO:0007264">
    <property type="term" value="P:small GTPase-mediated signal transduction"/>
    <property type="evidence" value="ECO:0007669"/>
    <property type="project" value="UniProtKB-ARBA"/>
</dbReference>
<feature type="region of interest" description="Disordered" evidence="4">
    <location>
        <begin position="128"/>
        <end position="181"/>
    </location>
</feature>
<dbReference type="InterPro" id="IPR041675">
    <property type="entry name" value="PH_5"/>
</dbReference>
<proteinExistence type="predicted"/>
<feature type="domain" description="DH" evidence="5">
    <location>
        <begin position="462"/>
        <end position="649"/>
    </location>
</feature>
<dbReference type="GeneID" id="80917977"/>
<dbReference type="CDD" id="cd00160">
    <property type="entry name" value="RhoGEF"/>
    <property type="match status" value="1"/>
</dbReference>
<dbReference type="Pfam" id="PF00780">
    <property type="entry name" value="CNH"/>
    <property type="match status" value="1"/>
</dbReference>
<dbReference type="AlphaFoldDB" id="A0AA35IZL0"/>
<comment type="function">
    <text evidence="3">Stimulates the exchange of RHO1 GDP-bound form into GTP-bound form.</text>
</comment>
<evidence type="ECO:0000313" key="8">
    <source>
        <dbReference type="Proteomes" id="UP001161438"/>
    </source>
</evidence>
<dbReference type="GO" id="GO:0005085">
    <property type="term" value="F:guanyl-nucleotide exchange factor activity"/>
    <property type="evidence" value="ECO:0007669"/>
    <property type="project" value="UniProtKB-KW"/>
</dbReference>
<sequence length="1153" mass="131354">MNSNELDLRSKYFYEIFGKKRKADTSTSVQPSFIEIKPTIDDISIDNGENEINSGGKNGIIFNNKLGHDASAQFRIVANSSAKQQKASPGLRVSTYFNSNHRFFADGMVHPTNKEKSIIELNEQDKLHTNNLTSSSSQKRSSALPSYTRKHSSPSLLPSLKNGSSHVEDREQLSTPSTPKSADHIMELHKSFHGKPNSSSTSLFAVELKRNQNRRSSNSSNNSNQYRRLFNHHRHHSRSKSSPVSLSEICMSTGTPLVYPALLSLIAIKFKETIQLSTYKKMGLLYRDSFTGKQAIDTLCLIIGSLDRNLGFLVGKALEAQKLFHDVLYDHGIRDSIVEVYEFSSESIFMAHPLHSSTSISDTFSSSSSSSSLNSIGAKTEINGVFVPLSHCFSPTCSLEKLCYSISCPNRLQQQANLHLKLGGGLRRNISLALDREDDEKISWTHSVPKSVWEPLSKEQIKRQEAIYELFTTEKKFVKSLEIIRDTFMKKLLETNIIPSDVRINFVKHVFAHINEIYAVNREFLKALAQRQALSPICPGIADIFLQYLPFFDPFLSYIASRPYAKYLIETQRSINPNFARFDDEVSNSSLRHGIDSFLSQGVSRPGRYSLLVREIIHFSDSLTDKDDLQILTKVQDLLKDLMKRIDRASGAAQDRYDVKALKQKILFKNEYVNLGLNNEKRKIKHEGLLSRKDMNKIDASFSGDIQFYLLDNMLLFLKSKAVNKWHQRTVFQRPIPLPLLFFCPAEDIPPIKRYVTENPNCSAGMLLPQYQTTNPKNAITFSHYGIKQQYQVTLYAPQLAGLQTLVEKIKQEQKRFLNETKQITFKQMTGQYFHSYLNGNHVNDALICFAGKVLLVATRLGLYIVNFCTSVNQRPVHLLHNLSISQISVLEEYKVMILLIDKKLYGCPLDILDDIVNADSIFKKKSKVLLKYVSMFKDGIFNGKRIIIIAHLFLHAVKLLIANSLVFDFNSSDFRKNLKASLAEFSVDSEPLSFSFLENKICICCKKSIKILDIPETCDKKDFKMRELLNPHNDKVLLNLCKETFKVFSIFPVKSLHFICFPEVGFFLNKQGKREEEKGIVHWEGEAEQFVCSYPYIVAFNSNFIEIKDIDNGELARCVLGNKIHMLKADTKRILYSYEDSQGFEIIESLDF</sequence>
<evidence type="ECO:0000256" key="4">
    <source>
        <dbReference type="SAM" id="MobiDB-lite"/>
    </source>
</evidence>
<evidence type="ECO:0000313" key="7">
    <source>
        <dbReference type="EMBL" id="CAI4038766.1"/>
    </source>
</evidence>
<dbReference type="RefSeq" id="XP_056081881.1">
    <property type="nucleotide sequence ID" value="XM_056222162.1"/>
</dbReference>
<dbReference type="InterPro" id="IPR035899">
    <property type="entry name" value="DBL_dom_sf"/>
</dbReference>
<name>A0AA35IZL0_SACMI</name>
<dbReference type="PANTHER" id="PTHR46572">
    <property type="entry name" value="RHO1 GDP-GTP EXCHANGE PROTEIN 1-RELATED"/>
    <property type="match status" value="1"/>
</dbReference>
<dbReference type="SMART" id="SM00036">
    <property type="entry name" value="CNH"/>
    <property type="match status" value="1"/>
</dbReference>
<accession>A0AA35IZL0</accession>
<dbReference type="EMBL" id="OX365762">
    <property type="protein sequence ID" value="CAI4038766.1"/>
    <property type="molecule type" value="Genomic_DNA"/>
</dbReference>
<evidence type="ECO:0000256" key="3">
    <source>
        <dbReference type="ARBA" id="ARBA00053835"/>
    </source>
</evidence>
<dbReference type="FunFam" id="2.30.29.30:FF:000405">
    <property type="entry name" value="RHO1 GDP-GTP exchange protein 2"/>
    <property type="match status" value="1"/>
</dbReference>
<keyword evidence="2" id="KW-0344">Guanine-nucleotide releasing factor</keyword>
<dbReference type="SMART" id="SM00049">
    <property type="entry name" value="DEP"/>
    <property type="match status" value="1"/>
</dbReference>
<dbReference type="InterPro" id="IPR011993">
    <property type="entry name" value="PH-like_dom_sf"/>
</dbReference>
<feature type="compositionally biased region" description="Polar residues" evidence="4">
    <location>
        <begin position="129"/>
        <end position="145"/>
    </location>
</feature>
<dbReference type="PROSITE" id="PS50010">
    <property type="entry name" value="DH_2"/>
    <property type="match status" value="1"/>
</dbReference>
<gene>
    <name evidence="7" type="primary">SMKI06G1140</name>
    <name evidence="7" type="ORF">SMKI_06G1140</name>
</gene>
<dbReference type="Pfam" id="PF15405">
    <property type="entry name" value="PH_5"/>
    <property type="match status" value="1"/>
</dbReference>
<evidence type="ECO:0000256" key="1">
    <source>
        <dbReference type="ARBA" id="ARBA00022553"/>
    </source>
</evidence>
<evidence type="ECO:0000259" key="5">
    <source>
        <dbReference type="PROSITE" id="PS50010"/>
    </source>
</evidence>
<feature type="domain" description="CNH" evidence="6">
    <location>
        <begin position="840"/>
        <end position="1135"/>
    </location>
</feature>
<dbReference type="Gene3D" id="1.20.900.10">
    <property type="entry name" value="Dbl homology (DH) domain"/>
    <property type="match status" value="1"/>
</dbReference>
<dbReference type="Gene3D" id="2.30.29.30">
    <property type="entry name" value="Pleckstrin-homology domain (PH domain)/Phosphotyrosine-binding domain (PTB)"/>
    <property type="match status" value="1"/>
</dbReference>
<dbReference type="InterPro" id="IPR000591">
    <property type="entry name" value="DEP_dom"/>
</dbReference>
<dbReference type="InterPro" id="IPR052233">
    <property type="entry name" value="Rho-type_GEFs"/>
</dbReference>
<dbReference type="PANTHER" id="PTHR46572:SF2">
    <property type="entry name" value="RHO1 GDP-GTP EXCHANGE PROTEIN 1-RELATED"/>
    <property type="match status" value="1"/>
</dbReference>
<dbReference type="FunFam" id="1.20.900.10:FF:000035">
    <property type="entry name" value="Rho guanyl nucleotide exchange factor"/>
    <property type="match status" value="1"/>
</dbReference>
<dbReference type="Pfam" id="PF00621">
    <property type="entry name" value="RhoGEF"/>
    <property type="match status" value="1"/>
</dbReference>
<dbReference type="SUPFAM" id="SSF48065">
    <property type="entry name" value="DBL homology domain (DH-domain)"/>
    <property type="match status" value="1"/>
</dbReference>
<keyword evidence="1" id="KW-0597">Phosphoprotein</keyword>
<reference evidence="7" key="1">
    <citation type="submission" date="2022-10" db="EMBL/GenBank/DDBJ databases">
        <authorList>
            <person name="Byrne P K."/>
        </authorList>
    </citation>
    <scope>NUCLEOTIDE SEQUENCE</scope>
    <source>
        <strain evidence="7">IFO1815</strain>
    </source>
</reference>